<dbReference type="Proteomes" id="UP000663861">
    <property type="component" value="Unassembled WGS sequence"/>
</dbReference>
<protein>
    <recommendedName>
        <fullName evidence="5">Transmembrane protein</fullName>
    </recommendedName>
</protein>
<dbReference type="AlphaFoldDB" id="A0A8H3HMJ9"/>
<feature type="transmembrane region" description="Helical" evidence="1">
    <location>
        <begin position="44"/>
        <end position="67"/>
    </location>
</feature>
<dbReference type="EMBL" id="CAJMWY010004143">
    <property type="protein sequence ID" value="CAE6520918.1"/>
    <property type="molecule type" value="Genomic_DNA"/>
</dbReference>
<keyword evidence="1" id="KW-1133">Transmembrane helix</keyword>
<comment type="caution">
    <text evidence="3">The sequence shown here is derived from an EMBL/GenBank/DDBJ whole genome shotgun (WGS) entry which is preliminary data.</text>
</comment>
<evidence type="ECO:0000313" key="2">
    <source>
        <dbReference type="EMBL" id="CAE6404059.1"/>
    </source>
</evidence>
<evidence type="ECO:0000313" key="3">
    <source>
        <dbReference type="EMBL" id="CAE6520918.1"/>
    </source>
</evidence>
<gene>
    <name evidence="3" type="ORF">RDB_LOCUS155483</name>
    <name evidence="2" type="ORF">RDB_LOCUS6038</name>
</gene>
<dbReference type="OrthoDB" id="6362633at2759"/>
<proteinExistence type="predicted"/>
<evidence type="ECO:0000313" key="4">
    <source>
        <dbReference type="Proteomes" id="UP000663861"/>
    </source>
</evidence>
<evidence type="ECO:0008006" key="5">
    <source>
        <dbReference type="Google" id="ProtNLM"/>
    </source>
</evidence>
<keyword evidence="1" id="KW-0812">Transmembrane</keyword>
<dbReference type="EMBL" id="CAJMWX010000130">
    <property type="protein sequence ID" value="CAE6404059.1"/>
    <property type="molecule type" value="Genomic_DNA"/>
</dbReference>
<name>A0A8H3HMJ9_9AGAM</name>
<keyword evidence="1" id="KW-0472">Membrane</keyword>
<organism evidence="3 4">
    <name type="scientific">Rhizoctonia solani</name>
    <dbReference type="NCBI Taxonomy" id="456999"/>
    <lineage>
        <taxon>Eukaryota</taxon>
        <taxon>Fungi</taxon>
        <taxon>Dikarya</taxon>
        <taxon>Basidiomycota</taxon>
        <taxon>Agaricomycotina</taxon>
        <taxon>Agaricomycetes</taxon>
        <taxon>Cantharellales</taxon>
        <taxon>Ceratobasidiaceae</taxon>
        <taxon>Rhizoctonia</taxon>
    </lineage>
</organism>
<evidence type="ECO:0000256" key="1">
    <source>
        <dbReference type="SAM" id="Phobius"/>
    </source>
</evidence>
<dbReference type="Proteomes" id="UP000663888">
    <property type="component" value="Unassembled WGS sequence"/>
</dbReference>
<reference evidence="3" key="1">
    <citation type="submission" date="2021-01" db="EMBL/GenBank/DDBJ databases">
        <authorList>
            <person name="Kaushik A."/>
        </authorList>
    </citation>
    <scope>NUCLEOTIDE SEQUENCE</scope>
    <source>
        <strain evidence="2">AG4-R118</strain>
        <strain evidence="3">AG4-RS23</strain>
    </source>
</reference>
<sequence length="114" mass="12409">MALLPPSSVAFEVPTPVPSIRVGFPISVNGWRAPVEGVQTEPSIPLYCSALLAFFFAFIVISMFLAIGWHRGSVAIRDVEKAEQSEPTVEEVERSSIVVSVVSDTEVFSSQKKN</sequence>
<accession>A0A8H3HMJ9</accession>